<dbReference type="PROSITE" id="PS50977">
    <property type="entry name" value="HTH_TETR_2"/>
    <property type="match status" value="1"/>
</dbReference>
<evidence type="ECO:0000256" key="4">
    <source>
        <dbReference type="PROSITE-ProRule" id="PRU00335"/>
    </source>
</evidence>
<dbReference type="PANTHER" id="PTHR30055">
    <property type="entry name" value="HTH-TYPE TRANSCRIPTIONAL REGULATOR RUTR"/>
    <property type="match status" value="1"/>
</dbReference>
<dbReference type="InterPro" id="IPR009057">
    <property type="entry name" value="Homeodomain-like_sf"/>
</dbReference>
<evidence type="ECO:0000259" key="5">
    <source>
        <dbReference type="PROSITE" id="PS50977"/>
    </source>
</evidence>
<gene>
    <name evidence="6" type="ORF">DSM112329_01080</name>
</gene>
<dbReference type="AlphaFoldDB" id="A0AAU7ARL0"/>
<dbReference type="InterPro" id="IPR001647">
    <property type="entry name" value="HTH_TetR"/>
</dbReference>
<name>A0AAU7ARL0_9ACTN</name>
<organism evidence="6">
    <name type="scientific">Paraconexibacter sp. AEG42_29</name>
    <dbReference type="NCBI Taxonomy" id="2997339"/>
    <lineage>
        <taxon>Bacteria</taxon>
        <taxon>Bacillati</taxon>
        <taxon>Actinomycetota</taxon>
        <taxon>Thermoleophilia</taxon>
        <taxon>Solirubrobacterales</taxon>
        <taxon>Paraconexibacteraceae</taxon>
        <taxon>Paraconexibacter</taxon>
    </lineage>
</organism>
<dbReference type="GO" id="GO:0000976">
    <property type="term" value="F:transcription cis-regulatory region binding"/>
    <property type="evidence" value="ECO:0007669"/>
    <property type="project" value="TreeGrafter"/>
</dbReference>
<protein>
    <recommendedName>
        <fullName evidence="5">HTH tetR-type domain-containing protein</fullName>
    </recommendedName>
</protein>
<evidence type="ECO:0000256" key="1">
    <source>
        <dbReference type="ARBA" id="ARBA00023015"/>
    </source>
</evidence>
<feature type="DNA-binding region" description="H-T-H motif" evidence="4">
    <location>
        <begin position="26"/>
        <end position="45"/>
    </location>
</feature>
<dbReference type="EMBL" id="CP114014">
    <property type="protein sequence ID" value="XAY04248.1"/>
    <property type="molecule type" value="Genomic_DNA"/>
</dbReference>
<dbReference type="InterPro" id="IPR050109">
    <property type="entry name" value="HTH-type_TetR-like_transc_reg"/>
</dbReference>
<dbReference type="PANTHER" id="PTHR30055:SF234">
    <property type="entry name" value="HTH-TYPE TRANSCRIPTIONAL REGULATOR BETI"/>
    <property type="match status" value="1"/>
</dbReference>
<dbReference type="Gene3D" id="1.10.357.10">
    <property type="entry name" value="Tetracycline Repressor, domain 2"/>
    <property type="match status" value="1"/>
</dbReference>
<keyword evidence="1" id="KW-0805">Transcription regulation</keyword>
<evidence type="ECO:0000313" key="6">
    <source>
        <dbReference type="EMBL" id="XAY04248.1"/>
    </source>
</evidence>
<sequence>MSRPRSRIDTRAVAAAFAPDGLHGVSAADVARRAGIAKPTLYAHGRSKDAVFLACVEAEVERLLNRLHAADLPARDLGLVARTQAIALAMIDHARAHPDAFRLLHVTARHRSSSVAAAVDGALDRVPAWIAASLRRDLPRTPSGEDPAHTLAVALHGAAVALAINAPWRRAERERLAAVLATALAQVAATESAGPREGAPAADVGIY</sequence>
<dbReference type="GO" id="GO:0003700">
    <property type="term" value="F:DNA-binding transcription factor activity"/>
    <property type="evidence" value="ECO:0007669"/>
    <property type="project" value="TreeGrafter"/>
</dbReference>
<dbReference type="KEGG" id="parq:DSM112329_01080"/>
<evidence type="ECO:0000256" key="3">
    <source>
        <dbReference type="ARBA" id="ARBA00023163"/>
    </source>
</evidence>
<keyword evidence="2 4" id="KW-0238">DNA-binding</keyword>
<accession>A0AAU7ARL0</accession>
<proteinExistence type="predicted"/>
<keyword evidence="3" id="KW-0804">Transcription</keyword>
<evidence type="ECO:0000256" key="2">
    <source>
        <dbReference type="ARBA" id="ARBA00023125"/>
    </source>
</evidence>
<feature type="domain" description="HTH tetR-type" evidence="5">
    <location>
        <begin position="3"/>
        <end position="63"/>
    </location>
</feature>
<dbReference type="SUPFAM" id="SSF46689">
    <property type="entry name" value="Homeodomain-like"/>
    <property type="match status" value="1"/>
</dbReference>
<dbReference type="RefSeq" id="WP_354700790.1">
    <property type="nucleotide sequence ID" value="NZ_CP114014.1"/>
</dbReference>
<dbReference type="Pfam" id="PF00440">
    <property type="entry name" value="TetR_N"/>
    <property type="match status" value="1"/>
</dbReference>
<reference evidence="6" key="1">
    <citation type="submission" date="2022-12" db="EMBL/GenBank/DDBJ databases">
        <title>Paraconexibacter alkalitolerans sp. nov. and Baekduia alba sp. nov., isolated from soil and emended description of the genera Paraconexibacter (Chun et al., 2020) and Baekduia (An et al., 2020).</title>
        <authorList>
            <person name="Vieira S."/>
            <person name="Huber K.J."/>
            <person name="Geppert A."/>
            <person name="Wolf J."/>
            <person name="Neumann-Schaal M."/>
            <person name="Muesken M."/>
            <person name="Overmann J."/>
        </authorList>
    </citation>
    <scope>NUCLEOTIDE SEQUENCE</scope>
    <source>
        <strain evidence="6">AEG42_29</strain>
    </source>
</reference>